<dbReference type="EMBL" id="BSRI01000001">
    <property type="protein sequence ID" value="GLV55952.1"/>
    <property type="molecule type" value="Genomic_DNA"/>
</dbReference>
<accession>A0ABQ6FSE7</accession>
<feature type="region of interest" description="Disordered" evidence="1">
    <location>
        <begin position="1"/>
        <end position="27"/>
    </location>
</feature>
<comment type="caution">
    <text evidence="2">The sequence shown here is derived from an EMBL/GenBank/DDBJ whole genome shotgun (WGS) entry which is preliminary data.</text>
</comment>
<organism evidence="2 3">
    <name type="scientific">Dictyobacter halimunensis</name>
    <dbReference type="NCBI Taxonomy" id="3026934"/>
    <lineage>
        <taxon>Bacteria</taxon>
        <taxon>Bacillati</taxon>
        <taxon>Chloroflexota</taxon>
        <taxon>Ktedonobacteria</taxon>
        <taxon>Ktedonobacterales</taxon>
        <taxon>Dictyobacteraceae</taxon>
        <taxon>Dictyobacter</taxon>
    </lineage>
</organism>
<sequence length="115" mass="13291">MIDARQEATQRGPMGKVSAPKQGHEGWSKWNQTMKEVGQCPFPTNGISEQECKKINRFIAAETSAHETDLMRESFQKPFCGEMLGEDNHFSKPRRNRGTIRWRGLNLDVRVRYHT</sequence>
<name>A0ABQ6FSE7_9CHLR</name>
<evidence type="ECO:0000313" key="2">
    <source>
        <dbReference type="EMBL" id="GLV55952.1"/>
    </source>
</evidence>
<gene>
    <name evidence="2" type="ORF">KDH_27960</name>
</gene>
<proteinExistence type="predicted"/>
<dbReference type="Proteomes" id="UP001344906">
    <property type="component" value="Unassembled WGS sequence"/>
</dbReference>
<protein>
    <submittedName>
        <fullName evidence="2">Uncharacterized protein</fullName>
    </submittedName>
</protein>
<evidence type="ECO:0000313" key="3">
    <source>
        <dbReference type="Proteomes" id="UP001344906"/>
    </source>
</evidence>
<reference evidence="2 3" key="1">
    <citation type="submission" date="2023-02" db="EMBL/GenBank/DDBJ databases">
        <title>Dictyobacter halimunensis sp. nov., a new member of the class Ktedonobacteria from forest soil in a geothermal area.</title>
        <authorList>
            <person name="Rachmania M.K."/>
            <person name="Ningsih F."/>
            <person name="Sakai Y."/>
            <person name="Yabe S."/>
            <person name="Yokota A."/>
            <person name="Sjamsuridzal W."/>
        </authorList>
    </citation>
    <scope>NUCLEOTIDE SEQUENCE [LARGE SCALE GENOMIC DNA]</scope>
    <source>
        <strain evidence="2 3">S3.2.2.5</strain>
    </source>
</reference>
<keyword evidence="3" id="KW-1185">Reference proteome</keyword>
<evidence type="ECO:0000256" key="1">
    <source>
        <dbReference type="SAM" id="MobiDB-lite"/>
    </source>
</evidence>